<proteinExistence type="predicted"/>
<protein>
    <recommendedName>
        <fullName evidence="3">Secreted protein</fullName>
    </recommendedName>
</protein>
<gene>
    <name evidence="1" type="ORF">C8R14_10427</name>
</gene>
<organism evidence="1 2">
    <name type="scientific">Nitrosomonas eutropha</name>
    <dbReference type="NCBI Taxonomy" id="916"/>
    <lineage>
        <taxon>Bacteria</taxon>
        <taxon>Pseudomonadati</taxon>
        <taxon>Pseudomonadota</taxon>
        <taxon>Betaproteobacteria</taxon>
        <taxon>Nitrosomonadales</taxon>
        <taxon>Nitrosomonadaceae</taxon>
        <taxon>Nitrosomonas</taxon>
    </lineage>
</organism>
<evidence type="ECO:0000313" key="1">
    <source>
        <dbReference type="EMBL" id="PXV83566.1"/>
    </source>
</evidence>
<accession>A0ABX5M917</accession>
<comment type="caution">
    <text evidence="1">The sequence shown here is derived from an EMBL/GenBank/DDBJ whole genome shotgun (WGS) entry which is preliminary data.</text>
</comment>
<evidence type="ECO:0000313" key="2">
    <source>
        <dbReference type="Proteomes" id="UP000247780"/>
    </source>
</evidence>
<sequence length="151" mass="17009">MLRLLLNAELWSKLLAILLHNHLYNKQDLLYNCRRHTVPQVPVHSGAGTRFINNSPPGLPVENGSRYFRLRWLSRTWSRLSSMLAISRLTRAARIRQSGKAGAVQNSHGGRYPRTSPIAFDITGGQINDCTHASALIRAGRSSIHCCRQRL</sequence>
<name>A0ABX5M917_9PROT</name>
<dbReference type="Proteomes" id="UP000247780">
    <property type="component" value="Unassembled WGS sequence"/>
</dbReference>
<evidence type="ECO:0008006" key="3">
    <source>
        <dbReference type="Google" id="ProtNLM"/>
    </source>
</evidence>
<dbReference type="EMBL" id="QICQ01000004">
    <property type="protein sequence ID" value="PXV83566.1"/>
    <property type="molecule type" value="Genomic_DNA"/>
</dbReference>
<reference evidence="1 2" key="1">
    <citation type="submission" date="2018-04" db="EMBL/GenBank/DDBJ databases">
        <title>Active sludge and wastewater microbial communities from Klosterneuburg, Austria.</title>
        <authorList>
            <person name="Wagner M."/>
        </authorList>
    </citation>
    <scope>NUCLEOTIDE SEQUENCE [LARGE SCALE GENOMIC DNA]</scope>
    <source>
        <strain evidence="1 2">Nm 57</strain>
    </source>
</reference>
<keyword evidence="2" id="KW-1185">Reference proteome</keyword>